<dbReference type="Proteomes" id="UP001445732">
    <property type="component" value="Unassembled WGS sequence"/>
</dbReference>
<sequence length="291" mass="31819">MKLLTVFETRDTLGESPVWNEDDQRLWYTDIDRAVLKRLDPITGEVAVTALSERLGSFCLISGSPDRVLGAFESGFGWLDVHSGAIEWLERPERGRTGRRLNDGRCDRSGRFWAGSMVEDDDVAADRLGALYRVGPDGSSEVMDQGFLVSNGLAFSPDGGTVYFSDSRRREIYRYPLALDGRLGGRELWCEVADGKPDGATVDAEGRLWSALWGGSKLARFHPDGQRLEDIAMPLTQPTSLAFGGPDLTWVFVTSASKGDTSGHNGSVLMFESDCPGLSEGRFVTDAVRAA</sequence>
<feature type="domain" description="SMP-30/Gluconolactonase/LRE-like region" evidence="2">
    <location>
        <begin position="13"/>
        <end position="256"/>
    </location>
</feature>
<dbReference type="Gene3D" id="2.120.10.30">
    <property type="entry name" value="TolB, C-terminal domain"/>
    <property type="match status" value="1"/>
</dbReference>
<protein>
    <submittedName>
        <fullName evidence="3">SMP-30/gluconolactonase/LRE family protein</fullName>
        <ecNumber evidence="3">3.1.1.99</ecNumber>
    </submittedName>
</protein>
<comment type="similarity">
    <text evidence="1">Belongs to the SMP-30/CGR1 family.</text>
</comment>
<dbReference type="PRINTS" id="PR01790">
    <property type="entry name" value="SMP30FAMILY"/>
</dbReference>
<name>A0ABV1NNC5_9CAUL</name>
<dbReference type="RefSeq" id="WP_349684299.1">
    <property type="nucleotide sequence ID" value="NZ_JBEGDD010000005.1"/>
</dbReference>
<evidence type="ECO:0000256" key="1">
    <source>
        <dbReference type="ARBA" id="ARBA00008853"/>
    </source>
</evidence>
<accession>A0ABV1NNC5</accession>
<dbReference type="InterPro" id="IPR005511">
    <property type="entry name" value="SMP-30"/>
</dbReference>
<dbReference type="PANTHER" id="PTHR10907">
    <property type="entry name" value="REGUCALCIN"/>
    <property type="match status" value="1"/>
</dbReference>
<keyword evidence="3" id="KW-0378">Hydrolase</keyword>
<proteinExistence type="inferred from homology"/>
<evidence type="ECO:0000313" key="4">
    <source>
        <dbReference type="Proteomes" id="UP001445732"/>
    </source>
</evidence>
<dbReference type="InterPro" id="IPR011042">
    <property type="entry name" value="6-blade_b-propeller_TolB-like"/>
</dbReference>
<reference evidence="3 4" key="1">
    <citation type="submission" date="2024-06" db="EMBL/GenBank/DDBJ databases">
        <title>Brevundimonas sp. C11.</title>
        <authorList>
            <person name="Maltman C."/>
        </authorList>
    </citation>
    <scope>NUCLEOTIDE SEQUENCE [LARGE SCALE GENOMIC DNA]</scope>
    <source>
        <strain evidence="3 4">C11</strain>
    </source>
</reference>
<gene>
    <name evidence="3" type="ORF">ABN401_07925</name>
</gene>
<evidence type="ECO:0000259" key="2">
    <source>
        <dbReference type="Pfam" id="PF08450"/>
    </source>
</evidence>
<evidence type="ECO:0000313" key="3">
    <source>
        <dbReference type="EMBL" id="MEQ7155138.1"/>
    </source>
</evidence>
<dbReference type="Pfam" id="PF08450">
    <property type="entry name" value="SGL"/>
    <property type="match status" value="1"/>
</dbReference>
<dbReference type="SUPFAM" id="SSF63829">
    <property type="entry name" value="Calcium-dependent phosphotriesterase"/>
    <property type="match status" value="1"/>
</dbReference>
<comment type="caution">
    <text evidence="3">The sequence shown here is derived from an EMBL/GenBank/DDBJ whole genome shotgun (WGS) entry which is preliminary data.</text>
</comment>
<organism evidence="3 4">
    <name type="scientific">Brevundimonas aurifodinae</name>
    <dbReference type="NCBI Taxonomy" id="1508312"/>
    <lineage>
        <taxon>Bacteria</taxon>
        <taxon>Pseudomonadati</taxon>
        <taxon>Pseudomonadota</taxon>
        <taxon>Alphaproteobacteria</taxon>
        <taxon>Caulobacterales</taxon>
        <taxon>Caulobacteraceae</taxon>
        <taxon>Brevundimonas</taxon>
    </lineage>
</organism>
<keyword evidence="4" id="KW-1185">Reference proteome</keyword>
<dbReference type="EMBL" id="JBEGDD010000005">
    <property type="protein sequence ID" value="MEQ7155138.1"/>
    <property type="molecule type" value="Genomic_DNA"/>
</dbReference>
<dbReference type="PANTHER" id="PTHR10907:SF47">
    <property type="entry name" value="REGUCALCIN"/>
    <property type="match status" value="1"/>
</dbReference>
<dbReference type="EC" id="3.1.1.99" evidence="3"/>
<dbReference type="InterPro" id="IPR013658">
    <property type="entry name" value="SGL"/>
</dbReference>
<dbReference type="GO" id="GO:0016787">
    <property type="term" value="F:hydrolase activity"/>
    <property type="evidence" value="ECO:0007669"/>
    <property type="project" value="UniProtKB-KW"/>
</dbReference>